<dbReference type="PANTHER" id="PTHR24421">
    <property type="entry name" value="NITRATE/NITRITE SENSOR PROTEIN NARX-RELATED"/>
    <property type="match status" value="1"/>
</dbReference>
<evidence type="ECO:0000256" key="4">
    <source>
        <dbReference type="ARBA" id="ARBA00022679"/>
    </source>
</evidence>
<dbReference type="Gene3D" id="6.10.250.2870">
    <property type="match status" value="1"/>
</dbReference>
<gene>
    <name evidence="10" type="ORF">GCM10025863_23090</name>
</gene>
<proteinExistence type="predicted"/>
<evidence type="ECO:0000259" key="9">
    <source>
        <dbReference type="Pfam" id="PF07730"/>
    </source>
</evidence>
<dbReference type="InterPro" id="IPR011712">
    <property type="entry name" value="Sig_transdc_His_kin_sub3_dim/P"/>
</dbReference>
<dbReference type="PANTHER" id="PTHR24421:SF10">
    <property type="entry name" value="NITRATE_NITRITE SENSOR PROTEIN NARQ"/>
    <property type="match status" value="1"/>
</dbReference>
<evidence type="ECO:0000256" key="5">
    <source>
        <dbReference type="ARBA" id="ARBA00022741"/>
    </source>
</evidence>
<comment type="catalytic activity">
    <reaction evidence="1">
        <text>ATP + protein L-histidine = ADP + protein N-phospho-L-histidine.</text>
        <dbReference type="EC" id="2.7.13.3"/>
    </reaction>
</comment>
<keyword evidence="11" id="KW-1185">Reference proteome</keyword>
<evidence type="ECO:0000256" key="6">
    <source>
        <dbReference type="ARBA" id="ARBA00022777"/>
    </source>
</evidence>
<accession>A0ABM8FVD0</accession>
<evidence type="ECO:0000256" key="7">
    <source>
        <dbReference type="ARBA" id="ARBA00022840"/>
    </source>
</evidence>
<dbReference type="InterPro" id="IPR050482">
    <property type="entry name" value="Sensor_HK_TwoCompSys"/>
</dbReference>
<keyword evidence="5" id="KW-0547">Nucleotide-binding</keyword>
<dbReference type="Proteomes" id="UP001321543">
    <property type="component" value="Chromosome"/>
</dbReference>
<keyword evidence="6" id="KW-0418">Kinase</keyword>
<evidence type="ECO:0000256" key="8">
    <source>
        <dbReference type="ARBA" id="ARBA00023012"/>
    </source>
</evidence>
<dbReference type="Pfam" id="PF07730">
    <property type="entry name" value="HisKA_3"/>
    <property type="match status" value="1"/>
</dbReference>
<evidence type="ECO:0000256" key="3">
    <source>
        <dbReference type="ARBA" id="ARBA00022553"/>
    </source>
</evidence>
<keyword evidence="8" id="KW-0902">Two-component regulatory system</keyword>
<organism evidence="10 11">
    <name type="scientific">Microbacterium suwonense</name>
    <dbReference type="NCBI Taxonomy" id="683047"/>
    <lineage>
        <taxon>Bacteria</taxon>
        <taxon>Bacillati</taxon>
        <taxon>Actinomycetota</taxon>
        <taxon>Actinomycetes</taxon>
        <taxon>Micrococcales</taxon>
        <taxon>Microbacteriaceae</taxon>
        <taxon>Microbacterium</taxon>
    </lineage>
</organism>
<protein>
    <recommendedName>
        <fullName evidence="2">histidine kinase</fullName>
        <ecNumber evidence="2">2.7.13.3</ecNumber>
    </recommendedName>
</protein>
<sequence>MAILMPFTIGALIHDARQQRQHRAEKLQLTLQNAALIDEQSALRERERIADELHDRLGHRLTAIEIQARLLLEHRAPAGVLDEKVAIMRTQARDALDDVRAIIQLPAMLGAREAEEAPQGKSLLQQAKDFTKAVGVQATLPSTMRWMHFHSSSSTSSYA</sequence>
<feature type="domain" description="Signal transduction histidine kinase subgroup 3 dimerisation and phosphoacceptor" evidence="9">
    <location>
        <begin position="45"/>
        <end position="104"/>
    </location>
</feature>
<keyword evidence="3" id="KW-0597">Phosphoprotein</keyword>
<evidence type="ECO:0000313" key="11">
    <source>
        <dbReference type="Proteomes" id="UP001321543"/>
    </source>
</evidence>
<dbReference type="EMBL" id="AP027728">
    <property type="protein sequence ID" value="BDZ39695.1"/>
    <property type="molecule type" value="Genomic_DNA"/>
</dbReference>
<evidence type="ECO:0000256" key="2">
    <source>
        <dbReference type="ARBA" id="ARBA00012438"/>
    </source>
</evidence>
<evidence type="ECO:0000256" key="1">
    <source>
        <dbReference type="ARBA" id="ARBA00000085"/>
    </source>
</evidence>
<keyword evidence="4" id="KW-0808">Transferase</keyword>
<name>A0ABM8FVD0_9MICO</name>
<evidence type="ECO:0000313" key="10">
    <source>
        <dbReference type="EMBL" id="BDZ39695.1"/>
    </source>
</evidence>
<keyword evidence="7" id="KW-0067">ATP-binding</keyword>
<reference evidence="11" key="1">
    <citation type="journal article" date="2019" name="Int. J. Syst. Evol. Microbiol.">
        <title>The Global Catalogue of Microorganisms (GCM) 10K type strain sequencing project: providing services to taxonomists for standard genome sequencing and annotation.</title>
        <authorList>
            <consortium name="The Broad Institute Genomics Platform"/>
            <consortium name="The Broad Institute Genome Sequencing Center for Infectious Disease"/>
            <person name="Wu L."/>
            <person name="Ma J."/>
        </authorList>
    </citation>
    <scope>NUCLEOTIDE SEQUENCE [LARGE SCALE GENOMIC DNA]</scope>
    <source>
        <strain evidence="11">NBRC 106310</strain>
    </source>
</reference>
<dbReference type="EC" id="2.7.13.3" evidence="2"/>